<feature type="chain" id="PRO_5044821769" description="Gland protein" evidence="2">
    <location>
        <begin position="33"/>
        <end position="310"/>
    </location>
</feature>
<proteinExistence type="predicted"/>
<comment type="caution">
    <text evidence="3">The sequence shown here is derived from an EMBL/GenBank/DDBJ whole genome shotgun (WGS) entry which is preliminary data.</text>
</comment>
<organism evidence="3 4">
    <name type="scientific">Heterodera schachtii</name>
    <name type="common">Sugarbeet cyst nematode worm</name>
    <name type="synonym">Tylenchus schachtii</name>
    <dbReference type="NCBI Taxonomy" id="97005"/>
    <lineage>
        <taxon>Eukaryota</taxon>
        <taxon>Metazoa</taxon>
        <taxon>Ecdysozoa</taxon>
        <taxon>Nematoda</taxon>
        <taxon>Chromadorea</taxon>
        <taxon>Rhabditida</taxon>
        <taxon>Tylenchina</taxon>
        <taxon>Tylenchomorpha</taxon>
        <taxon>Tylenchoidea</taxon>
        <taxon>Heteroderidae</taxon>
        <taxon>Heteroderinae</taxon>
        <taxon>Heterodera</taxon>
    </lineage>
</organism>
<feature type="region of interest" description="Disordered" evidence="1">
    <location>
        <begin position="264"/>
        <end position="310"/>
    </location>
</feature>
<feature type="region of interest" description="Disordered" evidence="1">
    <location>
        <begin position="34"/>
        <end position="117"/>
    </location>
</feature>
<gene>
    <name evidence="3" type="ORF">niasHS_014331</name>
</gene>
<sequence>MSFSASVIIFPSLNFLLLVLGTLFVILSQCCGSSKKPKAGTVPTPQASAKGESPEEQFDDPSHSMDYPPMDGEPLHVLPTPKGKSPPPEKSCKGSSKGAMPPAASKDRAPQSEPNYGSLAGLEKEIADAIVNAPLVNGFLIATAQTAHQKKASAAVNGPPIATAQTAHQKKASAAVNGPPIATAQTAHPKKGRAAVNGPLNATAQTAHPKKGRAAVNGPLNATAQTAHPKKGRAAVNGPLNATAQTAHPKKASAAVDGPLNATAQTAHPKKGRAAVNGPLNATAQTAHPKKASAAVDGPPNATAQGPQQK</sequence>
<evidence type="ECO:0008006" key="5">
    <source>
        <dbReference type="Google" id="ProtNLM"/>
    </source>
</evidence>
<dbReference type="EMBL" id="JBICCN010000356">
    <property type="protein sequence ID" value="KAL3074886.1"/>
    <property type="molecule type" value="Genomic_DNA"/>
</dbReference>
<evidence type="ECO:0000313" key="3">
    <source>
        <dbReference type="EMBL" id="KAL3074886.1"/>
    </source>
</evidence>
<name>A0ABD2I6I0_HETSC</name>
<dbReference type="Proteomes" id="UP001620645">
    <property type="component" value="Unassembled WGS sequence"/>
</dbReference>
<evidence type="ECO:0000256" key="1">
    <source>
        <dbReference type="SAM" id="MobiDB-lite"/>
    </source>
</evidence>
<accession>A0ABD2I6I0</accession>
<evidence type="ECO:0000313" key="4">
    <source>
        <dbReference type="Proteomes" id="UP001620645"/>
    </source>
</evidence>
<keyword evidence="4" id="KW-1185">Reference proteome</keyword>
<reference evidence="3 4" key="1">
    <citation type="submission" date="2024-10" db="EMBL/GenBank/DDBJ databases">
        <authorList>
            <person name="Kim D."/>
        </authorList>
    </citation>
    <scope>NUCLEOTIDE SEQUENCE [LARGE SCALE GENOMIC DNA]</scope>
    <source>
        <strain evidence="3">Taebaek</strain>
    </source>
</reference>
<keyword evidence="2" id="KW-0732">Signal</keyword>
<protein>
    <recommendedName>
        <fullName evidence="5">Gland protein</fullName>
    </recommendedName>
</protein>
<dbReference type="AlphaFoldDB" id="A0ABD2I6I0"/>
<feature type="signal peptide" evidence="2">
    <location>
        <begin position="1"/>
        <end position="32"/>
    </location>
</feature>
<evidence type="ECO:0000256" key="2">
    <source>
        <dbReference type="SAM" id="SignalP"/>
    </source>
</evidence>